<dbReference type="InterPro" id="IPR006553">
    <property type="entry name" value="Leu-rich_rpt_Cys-con_subtyp"/>
</dbReference>
<evidence type="ECO:0000313" key="3">
    <source>
        <dbReference type="EMBL" id="CAK9237488.1"/>
    </source>
</evidence>
<dbReference type="Pfam" id="PF18791">
    <property type="entry name" value="Transp_inhibit"/>
    <property type="match status" value="1"/>
</dbReference>
<dbReference type="SMART" id="SM00367">
    <property type="entry name" value="LRR_CC"/>
    <property type="match status" value="6"/>
</dbReference>
<feature type="domain" description="COI1 F-box" evidence="1">
    <location>
        <begin position="15"/>
        <end position="53"/>
    </location>
</feature>
<sequence>MGSGKQKSPKRRCLTLDDSLQCIFSCLDSYQDRAAVSLVCKQWYRVDGATRKQIYIPNCYSILPSGLSKRFKDLQSIKLKGKPRASEFDILEKDWGGHTGPWVQEIVRSYPKLQALHLRRMEVCDEDLELLARGCTSLQVLKLDKCKGFTTMGLQVIAQSCRFLRELSLEESEITMDEGGQWLWELGQNNPMLEKLSIAADGLEEDNVVDPLLSVVQRCKFLTALKVHDIEIEKFREVLKSCSMPMEELGVGCHSRLDDDRLLATSLLPWVSKLKILDLKFALLSAEGQCELLSYCHSLEELELRSVVGDRGMDVVGKTCTQLKRIRVEQDSSEIPGLVSHIGMMALVEGCRELEFLVMYLSNVTNRALAAVGHRLTKLTDFRIVLLRVLDEVEDLPLDQGVRSLLQGCQNLTRFSVYLRDGGLSDRGLAYIGEFGGNLKWILLGMSGESGEGLKHLASGCQQLERLELRGCPFGEQELAEALLSMRSLKALWVQGQGATEGVARLLASYKPFFHVEVMMHSVQILGYHSLASPRTDCPNSVQVLSAQYCHPAGAELHAGLEASGTVQTC</sequence>
<dbReference type="Gene3D" id="3.80.10.10">
    <property type="entry name" value="Ribonuclease Inhibitor"/>
    <property type="match status" value="1"/>
</dbReference>
<evidence type="ECO:0000259" key="1">
    <source>
        <dbReference type="Pfam" id="PF18511"/>
    </source>
</evidence>
<dbReference type="Pfam" id="PF18511">
    <property type="entry name" value="F-box_5"/>
    <property type="match status" value="1"/>
</dbReference>
<name>A0ABP0V5Q3_9BRYO</name>
<feature type="domain" description="Transport inhibitor response 1" evidence="2">
    <location>
        <begin position="73"/>
        <end position="118"/>
    </location>
</feature>
<dbReference type="SUPFAM" id="SSF81383">
    <property type="entry name" value="F-box domain"/>
    <property type="match status" value="1"/>
</dbReference>
<accession>A0ABP0V5Q3</accession>
<dbReference type="SUPFAM" id="SSF52047">
    <property type="entry name" value="RNI-like"/>
    <property type="match status" value="1"/>
</dbReference>
<dbReference type="Gene3D" id="1.20.1280.50">
    <property type="match status" value="1"/>
</dbReference>
<keyword evidence="4" id="KW-1185">Reference proteome</keyword>
<organism evidence="3 4">
    <name type="scientific">Sphagnum troendelagicum</name>
    <dbReference type="NCBI Taxonomy" id="128251"/>
    <lineage>
        <taxon>Eukaryota</taxon>
        <taxon>Viridiplantae</taxon>
        <taxon>Streptophyta</taxon>
        <taxon>Embryophyta</taxon>
        <taxon>Bryophyta</taxon>
        <taxon>Sphagnophytina</taxon>
        <taxon>Sphagnopsida</taxon>
        <taxon>Sphagnales</taxon>
        <taxon>Sphagnaceae</taxon>
        <taxon>Sphagnum</taxon>
    </lineage>
</organism>
<dbReference type="PANTHER" id="PTHR16134">
    <property type="entry name" value="F-BOX/TPR REPEAT PROTEIN POF3"/>
    <property type="match status" value="1"/>
</dbReference>
<protein>
    <submittedName>
        <fullName evidence="3">Uncharacterized protein</fullName>
    </submittedName>
</protein>
<dbReference type="InterPro" id="IPR036047">
    <property type="entry name" value="F-box-like_dom_sf"/>
</dbReference>
<gene>
    <name evidence="3" type="ORF">CSSPTR1EN2_LOCUS23728</name>
</gene>
<dbReference type="Proteomes" id="UP001497512">
    <property type="component" value="Chromosome 9"/>
</dbReference>
<evidence type="ECO:0000259" key="2">
    <source>
        <dbReference type="Pfam" id="PF18791"/>
    </source>
</evidence>
<proteinExistence type="predicted"/>
<dbReference type="PANTHER" id="PTHR16134:SF43">
    <property type="entry name" value="CORONATINE-INSENSITIVE PROTEIN 1"/>
    <property type="match status" value="1"/>
</dbReference>
<dbReference type="EMBL" id="OZ019901">
    <property type="protein sequence ID" value="CAK9237488.1"/>
    <property type="molecule type" value="Genomic_DNA"/>
</dbReference>
<reference evidence="3" key="1">
    <citation type="submission" date="2024-02" db="EMBL/GenBank/DDBJ databases">
        <authorList>
            <consortium name="ELIXIR-Norway"/>
            <consortium name="Elixir Norway"/>
        </authorList>
    </citation>
    <scope>NUCLEOTIDE SEQUENCE</scope>
</reference>
<dbReference type="InterPro" id="IPR032675">
    <property type="entry name" value="LRR_dom_sf"/>
</dbReference>
<dbReference type="InterPro" id="IPR041567">
    <property type="entry name" value="COI1_F-box"/>
</dbReference>
<dbReference type="InterPro" id="IPR041101">
    <property type="entry name" value="Transp_inhibit"/>
</dbReference>
<dbReference type="CDD" id="cd22159">
    <property type="entry name" value="F-box_AtTIR1-like"/>
    <property type="match status" value="1"/>
</dbReference>
<evidence type="ECO:0000313" key="4">
    <source>
        <dbReference type="Proteomes" id="UP001497512"/>
    </source>
</evidence>